<reference evidence="2" key="1">
    <citation type="submission" date="2021-01" db="EMBL/GenBank/DDBJ databases">
        <title>Genomic Encyclopedia of Type Strains, Phase IV (KMG-IV): sequencing the most valuable type-strain genomes for metagenomic binning, comparative biology and taxonomic classification.</title>
        <authorList>
            <person name="Goeker M."/>
        </authorList>
    </citation>
    <scope>NUCLEOTIDE SEQUENCE</scope>
    <source>
        <strain evidence="2">DSM 25523</strain>
    </source>
</reference>
<gene>
    <name evidence="2" type="ORF">JOD01_000413</name>
</gene>
<dbReference type="EMBL" id="JAFBEB010000001">
    <property type="protein sequence ID" value="MBM7588827.1"/>
    <property type="molecule type" value="Genomic_DNA"/>
</dbReference>
<keyword evidence="1" id="KW-0472">Membrane</keyword>
<dbReference type="AlphaFoldDB" id="A0A939BQS1"/>
<dbReference type="RefSeq" id="WP_204516549.1">
    <property type="nucleotide sequence ID" value="NZ_BAABIN010000009.1"/>
</dbReference>
<keyword evidence="1" id="KW-0812">Transmembrane</keyword>
<comment type="caution">
    <text evidence="2">The sequence shown here is derived from an EMBL/GenBank/DDBJ whole genome shotgun (WGS) entry which is preliminary data.</text>
</comment>
<evidence type="ECO:0000313" key="3">
    <source>
        <dbReference type="Proteomes" id="UP000717624"/>
    </source>
</evidence>
<protein>
    <submittedName>
        <fullName evidence="2">Uncharacterized protein</fullName>
    </submittedName>
</protein>
<feature type="transmembrane region" description="Helical" evidence="1">
    <location>
        <begin position="29"/>
        <end position="46"/>
    </location>
</feature>
<keyword evidence="3" id="KW-1185">Reference proteome</keyword>
<evidence type="ECO:0000313" key="2">
    <source>
        <dbReference type="EMBL" id="MBM7588827.1"/>
    </source>
</evidence>
<sequence length="92" mass="10761">MHLMSLIMIVGIGSISFIFSKVRFRRYFGYYSLVIHVCYLLLSIWLGKNLHSEHSLYPDGGDWVSFFIGVPVYGLLLGGAYPLFRRKWKRKK</sequence>
<accession>A0A939BQS1</accession>
<dbReference type="Proteomes" id="UP000717624">
    <property type="component" value="Unassembled WGS sequence"/>
</dbReference>
<feature type="transmembrane region" description="Helical" evidence="1">
    <location>
        <begin position="66"/>
        <end position="84"/>
    </location>
</feature>
<feature type="transmembrane region" description="Helical" evidence="1">
    <location>
        <begin position="6"/>
        <end position="22"/>
    </location>
</feature>
<proteinExistence type="predicted"/>
<organism evidence="2 3">
    <name type="scientific">Brevibacillus fulvus</name>
    <dbReference type="NCBI Taxonomy" id="1125967"/>
    <lineage>
        <taxon>Bacteria</taxon>
        <taxon>Bacillati</taxon>
        <taxon>Bacillota</taxon>
        <taxon>Bacilli</taxon>
        <taxon>Bacillales</taxon>
        <taxon>Paenibacillaceae</taxon>
        <taxon>Brevibacillus</taxon>
    </lineage>
</organism>
<name>A0A939BQS1_9BACL</name>
<evidence type="ECO:0000256" key="1">
    <source>
        <dbReference type="SAM" id="Phobius"/>
    </source>
</evidence>
<keyword evidence="1" id="KW-1133">Transmembrane helix</keyword>